<organism evidence="14 15">
    <name type="scientific">Alloprevotella rava</name>
    <dbReference type="NCBI Taxonomy" id="671218"/>
    <lineage>
        <taxon>Bacteria</taxon>
        <taxon>Pseudomonadati</taxon>
        <taxon>Bacteroidota</taxon>
        <taxon>Bacteroidia</taxon>
        <taxon>Bacteroidales</taxon>
        <taxon>Prevotellaceae</taxon>
        <taxon>Alloprevotella</taxon>
    </lineage>
</organism>
<dbReference type="EMBL" id="JACICA010000007">
    <property type="protein sequence ID" value="MBB3703015.1"/>
    <property type="molecule type" value="Genomic_DNA"/>
</dbReference>
<dbReference type="Proteomes" id="UP000541425">
    <property type="component" value="Unassembled WGS sequence"/>
</dbReference>
<keyword evidence="9" id="KW-0238">DNA-binding</keyword>
<dbReference type="RefSeq" id="WP_009346746.1">
    <property type="nucleotide sequence ID" value="NZ_JACICA010000007.1"/>
</dbReference>
<dbReference type="PANTHER" id="PTHR30478:SF0">
    <property type="entry name" value="BETA SLIDING CLAMP"/>
    <property type="match status" value="1"/>
</dbReference>
<dbReference type="GO" id="GO:0003887">
    <property type="term" value="F:DNA-directed DNA polymerase activity"/>
    <property type="evidence" value="ECO:0007669"/>
    <property type="project" value="UniProtKB-UniRule"/>
</dbReference>
<proteinExistence type="inferred from homology"/>
<keyword evidence="7 10" id="KW-0235">DNA replication</keyword>
<dbReference type="InterPro" id="IPR001001">
    <property type="entry name" value="DNA_polIII_beta"/>
</dbReference>
<comment type="caution">
    <text evidence="14">The sequence shown here is derived from an EMBL/GenBank/DDBJ whole genome shotgun (WGS) entry which is preliminary data.</text>
</comment>
<comment type="similarity">
    <text evidence="2 10">Belongs to the beta sliding clamp family.</text>
</comment>
<feature type="domain" description="DNA polymerase III beta sliding clamp central" evidence="12">
    <location>
        <begin position="131"/>
        <end position="244"/>
    </location>
</feature>
<evidence type="ECO:0000259" key="11">
    <source>
        <dbReference type="Pfam" id="PF00712"/>
    </source>
</evidence>
<dbReference type="GO" id="GO:0003677">
    <property type="term" value="F:DNA binding"/>
    <property type="evidence" value="ECO:0007669"/>
    <property type="project" value="UniProtKB-UniRule"/>
</dbReference>
<sequence length="373" mass="41233">MKFVLNSSLLSQRLQLTGRVITAKNSLPILNNFLFEIEGQKLRITASDNECTLKTTIELIESEQDIRFTVNAKTIQDAMKEIPDQPLEFFVGSNLDVTIQYQGGHYNFMAQPADEYPITSEMPDDAAQLNVDAELLYEALGRAIFATANDPLRPVMNGVFFDIAPNNATVVATDAQKLTCNKMLNTQASKEGAFILPKKPAGLLKNVLQKETGDVRIHFNERNADINTENFEMSCRLIEGKFPNYSAVIPKDNPNIVTVNRDALMATLRRVLIFSGAASTLVKLQLSPSKLTISSQDIDFAMSAEESLLCEYSGNPMSIGFKGPSLLEIINNVQGEDVIIRLADASRAGVIIPAEQKENEEVQMILMPLMLPD</sequence>
<dbReference type="PIRSF" id="PIRSF000804">
    <property type="entry name" value="DNA_pol_III_b"/>
    <property type="match status" value="1"/>
</dbReference>
<evidence type="ECO:0000256" key="7">
    <source>
        <dbReference type="ARBA" id="ARBA00022705"/>
    </source>
</evidence>
<dbReference type="InterPro" id="IPR046938">
    <property type="entry name" value="DNA_clamp_sf"/>
</dbReference>
<dbReference type="AlphaFoldDB" id="A0A7W5Y1T4"/>
<dbReference type="GO" id="GO:0005737">
    <property type="term" value="C:cytoplasm"/>
    <property type="evidence" value="ECO:0007669"/>
    <property type="project" value="UniProtKB-SubCell"/>
</dbReference>
<comment type="subcellular location">
    <subcellularLocation>
        <location evidence="1 10">Cytoplasm</location>
    </subcellularLocation>
</comment>
<evidence type="ECO:0000256" key="9">
    <source>
        <dbReference type="ARBA" id="ARBA00023125"/>
    </source>
</evidence>
<name>A0A7W5Y1T4_9BACT</name>
<dbReference type="Pfam" id="PF00712">
    <property type="entry name" value="DNA_pol3_beta"/>
    <property type="match status" value="1"/>
</dbReference>
<evidence type="ECO:0000313" key="15">
    <source>
        <dbReference type="Proteomes" id="UP000541425"/>
    </source>
</evidence>
<gene>
    <name evidence="14" type="ORF">FHS60_001488</name>
</gene>
<dbReference type="NCBIfam" id="TIGR00663">
    <property type="entry name" value="dnan"/>
    <property type="match status" value="1"/>
</dbReference>
<dbReference type="InterPro" id="IPR022634">
    <property type="entry name" value="DNA_polIII_beta_N"/>
</dbReference>
<accession>A0A7W5Y1T4</accession>
<dbReference type="InterPro" id="IPR022637">
    <property type="entry name" value="DNA_polIII_beta_cen"/>
</dbReference>
<dbReference type="GO" id="GO:0008408">
    <property type="term" value="F:3'-5' exonuclease activity"/>
    <property type="evidence" value="ECO:0007669"/>
    <property type="project" value="InterPro"/>
</dbReference>
<evidence type="ECO:0000259" key="12">
    <source>
        <dbReference type="Pfam" id="PF02767"/>
    </source>
</evidence>
<keyword evidence="6 10" id="KW-0548">Nucleotidyltransferase</keyword>
<comment type="subunit">
    <text evidence="10">Forms a ring-shaped head-to-tail homodimer around DNA.</text>
</comment>
<evidence type="ECO:0000256" key="4">
    <source>
        <dbReference type="ARBA" id="ARBA00022490"/>
    </source>
</evidence>
<protein>
    <recommendedName>
        <fullName evidence="3 10">Beta sliding clamp</fullName>
    </recommendedName>
</protein>
<reference evidence="14 15" key="1">
    <citation type="submission" date="2020-08" db="EMBL/GenBank/DDBJ databases">
        <title>Genomic Encyclopedia of Type Strains, Phase IV (KMG-IV): sequencing the most valuable type-strain genomes for metagenomic binning, comparative biology and taxonomic classification.</title>
        <authorList>
            <person name="Goeker M."/>
        </authorList>
    </citation>
    <scope>NUCLEOTIDE SEQUENCE [LARGE SCALE GENOMIC DNA]</scope>
    <source>
        <strain evidence="14 15">DSM 22548</strain>
    </source>
</reference>
<dbReference type="PANTHER" id="PTHR30478">
    <property type="entry name" value="DNA POLYMERASE III SUBUNIT BETA"/>
    <property type="match status" value="1"/>
</dbReference>
<dbReference type="InterPro" id="IPR022635">
    <property type="entry name" value="DNA_polIII_beta_C"/>
</dbReference>
<dbReference type="Gene3D" id="3.10.150.10">
    <property type="entry name" value="DNA Polymerase III, subunit A, domain 2"/>
    <property type="match status" value="1"/>
</dbReference>
<keyword evidence="4 10" id="KW-0963">Cytoplasm</keyword>
<dbReference type="CDD" id="cd00140">
    <property type="entry name" value="beta_clamp"/>
    <property type="match status" value="1"/>
</dbReference>
<comment type="function">
    <text evidence="10">Confers DNA tethering and processivity to DNA polymerases and other proteins. Acts as a clamp, forming a ring around DNA (a reaction catalyzed by the clamp-loading complex) which diffuses in an ATP-independent manner freely and bidirectionally along dsDNA. Initially characterized for its ability to contact the catalytic subunit of DNA polymerase III (Pol III), a complex, multichain enzyme responsible for most of the replicative synthesis in bacteria; Pol III exhibits 3'-5' exonuclease proofreading activity. The beta chain is required for initiation of replication as well as for processivity of DNA replication.</text>
</comment>
<dbReference type="SMART" id="SM00480">
    <property type="entry name" value="POL3Bc"/>
    <property type="match status" value="1"/>
</dbReference>
<dbReference type="SUPFAM" id="SSF55979">
    <property type="entry name" value="DNA clamp"/>
    <property type="match status" value="3"/>
</dbReference>
<evidence type="ECO:0000256" key="5">
    <source>
        <dbReference type="ARBA" id="ARBA00022679"/>
    </source>
</evidence>
<dbReference type="Gene3D" id="3.70.10.10">
    <property type="match status" value="1"/>
</dbReference>
<evidence type="ECO:0000256" key="10">
    <source>
        <dbReference type="PIRNR" id="PIRNR000804"/>
    </source>
</evidence>
<keyword evidence="5 10" id="KW-0808">Transferase</keyword>
<evidence type="ECO:0000256" key="8">
    <source>
        <dbReference type="ARBA" id="ARBA00022932"/>
    </source>
</evidence>
<dbReference type="Pfam" id="PF02768">
    <property type="entry name" value="DNA_pol3_beta_3"/>
    <property type="match status" value="1"/>
</dbReference>
<dbReference type="Pfam" id="PF02767">
    <property type="entry name" value="DNA_pol3_beta_2"/>
    <property type="match status" value="1"/>
</dbReference>
<evidence type="ECO:0000313" key="14">
    <source>
        <dbReference type="EMBL" id="MBB3703015.1"/>
    </source>
</evidence>
<evidence type="ECO:0000256" key="3">
    <source>
        <dbReference type="ARBA" id="ARBA00021035"/>
    </source>
</evidence>
<evidence type="ECO:0000256" key="6">
    <source>
        <dbReference type="ARBA" id="ARBA00022695"/>
    </source>
</evidence>
<evidence type="ECO:0000256" key="1">
    <source>
        <dbReference type="ARBA" id="ARBA00004496"/>
    </source>
</evidence>
<keyword evidence="8 10" id="KW-0239">DNA-directed DNA polymerase</keyword>
<evidence type="ECO:0000256" key="2">
    <source>
        <dbReference type="ARBA" id="ARBA00010752"/>
    </source>
</evidence>
<feature type="domain" description="DNA polymerase III beta sliding clamp C-terminal" evidence="13">
    <location>
        <begin position="248"/>
        <end position="368"/>
    </location>
</feature>
<evidence type="ECO:0000259" key="13">
    <source>
        <dbReference type="Pfam" id="PF02768"/>
    </source>
</evidence>
<dbReference type="GO" id="GO:0006271">
    <property type="term" value="P:DNA strand elongation involved in DNA replication"/>
    <property type="evidence" value="ECO:0007669"/>
    <property type="project" value="TreeGrafter"/>
</dbReference>
<feature type="domain" description="DNA polymerase III beta sliding clamp N-terminal" evidence="11">
    <location>
        <begin position="1"/>
        <end position="118"/>
    </location>
</feature>
<dbReference type="GO" id="GO:0009360">
    <property type="term" value="C:DNA polymerase III complex"/>
    <property type="evidence" value="ECO:0007669"/>
    <property type="project" value="InterPro"/>
</dbReference>